<dbReference type="AlphaFoldDB" id="A0AAQ3RBV1"/>
<dbReference type="SMART" id="SM00353">
    <property type="entry name" value="HLH"/>
    <property type="match status" value="1"/>
</dbReference>
<dbReference type="PROSITE" id="PS50888">
    <property type="entry name" value="BHLH"/>
    <property type="match status" value="1"/>
</dbReference>
<sequence>MTQYGGGHGGDHHYGQSAFGYPTSINPQNSASDNPSNNTADFGQQAILDQDDSHIMSSFFDNPDVNFDFGNMDSHKPDGMGGFDLTSPTFTSHPTSAAHHTPMNNYRTNSDGQLFQHGNFAGQFLINNHNRLANPAHDEAALYSTASTLVGLSNSQTQDQAQPLNFGWGFQDNQAFMANDNSMNSGRRSTHSAFPAHMQSSGQSIQHLHQAQHMQSRAQQIYQPAGLRAPHSFNVADPTGANNFNQQRAQSNRPRSVYQNRVPKSIVRFGSDDSFSPMGFRGAVPSSEQEKEHNLTNVPLADQAAGSIQQHFQRTLSHPTTSYHHTGVSGVTRVAQSPSTSPVNTTRGLPFASPNSSAQAMAWQRVQELAVEEQEEEEADYEDQQPRKRRKSGITRENEDDAEYVPHSRVQGNVPKRGPKVLKADVGAEEDDLDSFTSPNHNNKTSHKRKSNMSRSATTPSSPPDQAASPDAGPSSMSKKARNEAKARQNLTEDQKRNNHIQSEQKRRNVIKQGYSDLNHIVPSLSGGKSGLSKAEVLKEVVMFLENTVAGNDTMTEILSVGNHNANEFDDGTGSHVFSLGVNNYQ</sequence>
<organism evidence="3 4">
    <name type="scientific">Acrodontium crateriforme</name>
    <dbReference type="NCBI Taxonomy" id="150365"/>
    <lineage>
        <taxon>Eukaryota</taxon>
        <taxon>Fungi</taxon>
        <taxon>Dikarya</taxon>
        <taxon>Ascomycota</taxon>
        <taxon>Pezizomycotina</taxon>
        <taxon>Dothideomycetes</taxon>
        <taxon>Dothideomycetidae</taxon>
        <taxon>Mycosphaerellales</taxon>
        <taxon>Teratosphaeriaceae</taxon>
        <taxon>Acrodontium</taxon>
    </lineage>
</organism>
<keyword evidence="4" id="KW-1185">Reference proteome</keyword>
<feature type="compositionally biased region" description="Basic and acidic residues" evidence="1">
    <location>
        <begin position="481"/>
        <end position="507"/>
    </location>
</feature>
<evidence type="ECO:0000313" key="3">
    <source>
        <dbReference type="EMBL" id="WPH04021.1"/>
    </source>
</evidence>
<feature type="compositionally biased region" description="Polar residues" evidence="1">
    <location>
        <begin position="334"/>
        <end position="356"/>
    </location>
</feature>
<evidence type="ECO:0000259" key="2">
    <source>
        <dbReference type="PROSITE" id="PS50888"/>
    </source>
</evidence>
<accession>A0AAQ3RBV1</accession>
<evidence type="ECO:0000313" key="4">
    <source>
        <dbReference type="Proteomes" id="UP001303373"/>
    </source>
</evidence>
<feature type="domain" description="BHLH" evidence="2">
    <location>
        <begin position="495"/>
        <end position="548"/>
    </location>
</feature>
<dbReference type="InterPro" id="IPR011598">
    <property type="entry name" value="bHLH_dom"/>
</dbReference>
<gene>
    <name evidence="3" type="ORF">R9X50_00690500</name>
</gene>
<proteinExistence type="predicted"/>
<feature type="compositionally biased region" description="Low complexity" evidence="1">
    <location>
        <begin position="456"/>
        <end position="476"/>
    </location>
</feature>
<feature type="compositionally biased region" description="Polar residues" evidence="1">
    <location>
        <begin position="23"/>
        <end position="42"/>
    </location>
</feature>
<feature type="compositionally biased region" description="Acidic residues" evidence="1">
    <location>
        <begin position="370"/>
        <end position="383"/>
    </location>
</feature>
<dbReference type="Proteomes" id="UP001303373">
    <property type="component" value="Chromosome 12"/>
</dbReference>
<evidence type="ECO:0000256" key="1">
    <source>
        <dbReference type="SAM" id="MobiDB-lite"/>
    </source>
</evidence>
<dbReference type="Pfam" id="PF00010">
    <property type="entry name" value="HLH"/>
    <property type="match status" value="1"/>
</dbReference>
<protein>
    <recommendedName>
        <fullName evidence="2">BHLH domain-containing protein</fullName>
    </recommendedName>
</protein>
<dbReference type="EMBL" id="CP138591">
    <property type="protein sequence ID" value="WPH04021.1"/>
    <property type="molecule type" value="Genomic_DNA"/>
</dbReference>
<feature type="region of interest" description="Disordered" evidence="1">
    <location>
        <begin position="331"/>
        <end position="356"/>
    </location>
</feature>
<reference evidence="3 4" key="1">
    <citation type="submission" date="2023-11" db="EMBL/GenBank/DDBJ databases">
        <title>An acidophilic fungus is an integral part of prey digestion in a carnivorous sundew plant.</title>
        <authorList>
            <person name="Tsai I.J."/>
        </authorList>
    </citation>
    <scope>NUCLEOTIDE SEQUENCE [LARGE SCALE GENOMIC DNA]</scope>
    <source>
        <strain evidence="3">169a</strain>
    </source>
</reference>
<dbReference type="Gene3D" id="4.10.280.10">
    <property type="entry name" value="Helix-loop-helix DNA-binding domain"/>
    <property type="match status" value="1"/>
</dbReference>
<feature type="region of interest" description="Disordered" evidence="1">
    <location>
        <begin position="183"/>
        <end position="203"/>
    </location>
</feature>
<feature type="region of interest" description="Disordered" evidence="1">
    <location>
        <begin position="1"/>
        <end position="42"/>
    </location>
</feature>
<dbReference type="InterPro" id="IPR036638">
    <property type="entry name" value="HLH_DNA-bd_sf"/>
</dbReference>
<dbReference type="GO" id="GO:0046983">
    <property type="term" value="F:protein dimerization activity"/>
    <property type="evidence" value="ECO:0007669"/>
    <property type="project" value="InterPro"/>
</dbReference>
<dbReference type="SUPFAM" id="SSF47459">
    <property type="entry name" value="HLH, helix-loop-helix DNA-binding domain"/>
    <property type="match status" value="1"/>
</dbReference>
<feature type="region of interest" description="Disordered" evidence="1">
    <location>
        <begin position="369"/>
        <end position="507"/>
    </location>
</feature>
<name>A0AAQ3RBV1_9PEZI</name>